<dbReference type="Proteomes" id="UP000805193">
    <property type="component" value="Unassembled WGS sequence"/>
</dbReference>
<sequence>MDAKHLLDFMPQGVNHLILHLGTNDLATANISLALTSSSNRSFVARFNSKAQGFNGGLPYLRHQAQNTFFLDQCFDHLPVRLVMAADGVHASFAGVSYLAWNVH</sequence>
<gene>
    <name evidence="1" type="ORF">HPB47_024898</name>
</gene>
<comment type="caution">
    <text evidence="1">The sequence shown here is derived from an EMBL/GenBank/DDBJ whole genome shotgun (WGS) entry which is preliminary data.</text>
</comment>
<organism evidence="1 2">
    <name type="scientific">Ixodes persulcatus</name>
    <name type="common">Taiga tick</name>
    <dbReference type="NCBI Taxonomy" id="34615"/>
    <lineage>
        <taxon>Eukaryota</taxon>
        <taxon>Metazoa</taxon>
        <taxon>Ecdysozoa</taxon>
        <taxon>Arthropoda</taxon>
        <taxon>Chelicerata</taxon>
        <taxon>Arachnida</taxon>
        <taxon>Acari</taxon>
        <taxon>Parasitiformes</taxon>
        <taxon>Ixodida</taxon>
        <taxon>Ixodoidea</taxon>
        <taxon>Ixodidae</taxon>
        <taxon>Ixodinae</taxon>
        <taxon>Ixodes</taxon>
    </lineage>
</organism>
<proteinExistence type="predicted"/>
<keyword evidence="2" id="KW-1185">Reference proteome</keyword>
<reference evidence="1 2" key="1">
    <citation type="journal article" date="2020" name="Cell">
        <title>Large-Scale Comparative Analyses of Tick Genomes Elucidate Their Genetic Diversity and Vector Capacities.</title>
        <authorList>
            <consortium name="Tick Genome and Microbiome Consortium (TIGMIC)"/>
            <person name="Jia N."/>
            <person name="Wang J."/>
            <person name="Shi W."/>
            <person name="Du L."/>
            <person name="Sun Y."/>
            <person name="Zhan W."/>
            <person name="Jiang J.F."/>
            <person name="Wang Q."/>
            <person name="Zhang B."/>
            <person name="Ji P."/>
            <person name="Bell-Sakyi L."/>
            <person name="Cui X.M."/>
            <person name="Yuan T.T."/>
            <person name="Jiang B.G."/>
            <person name="Yang W.F."/>
            <person name="Lam T.T."/>
            <person name="Chang Q.C."/>
            <person name="Ding S.J."/>
            <person name="Wang X.J."/>
            <person name="Zhu J.G."/>
            <person name="Ruan X.D."/>
            <person name="Zhao L."/>
            <person name="Wei J.T."/>
            <person name="Ye R.Z."/>
            <person name="Que T.C."/>
            <person name="Du C.H."/>
            <person name="Zhou Y.H."/>
            <person name="Cheng J.X."/>
            <person name="Dai P.F."/>
            <person name="Guo W.B."/>
            <person name="Han X.H."/>
            <person name="Huang E.J."/>
            <person name="Li L.F."/>
            <person name="Wei W."/>
            <person name="Gao Y.C."/>
            <person name="Liu J.Z."/>
            <person name="Shao H.Z."/>
            <person name="Wang X."/>
            <person name="Wang C.C."/>
            <person name="Yang T.C."/>
            <person name="Huo Q.B."/>
            <person name="Li W."/>
            <person name="Chen H.Y."/>
            <person name="Chen S.E."/>
            <person name="Zhou L.G."/>
            <person name="Ni X.B."/>
            <person name="Tian J.H."/>
            <person name="Sheng Y."/>
            <person name="Liu T."/>
            <person name="Pan Y.S."/>
            <person name="Xia L.Y."/>
            <person name="Li J."/>
            <person name="Zhao F."/>
            <person name="Cao W.C."/>
        </authorList>
    </citation>
    <scope>NUCLEOTIDE SEQUENCE [LARGE SCALE GENOMIC DNA]</scope>
    <source>
        <strain evidence="1">Iper-2018</strain>
    </source>
</reference>
<evidence type="ECO:0000313" key="2">
    <source>
        <dbReference type="Proteomes" id="UP000805193"/>
    </source>
</evidence>
<accession>A0AC60Q4W3</accession>
<protein>
    <submittedName>
        <fullName evidence="1">Uncharacterized protein</fullName>
    </submittedName>
</protein>
<dbReference type="EMBL" id="JABSTQ010009563">
    <property type="protein sequence ID" value="KAG0428099.1"/>
    <property type="molecule type" value="Genomic_DNA"/>
</dbReference>
<evidence type="ECO:0000313" key="1">
    <source>
        <dbReference type="EMBL" id="KAG0428099.1"/>
    </source>
</evidence>
<name>A0AC60Q4W3_IXOPE</name>